<dbReference type="Gene3D" id="3.90.230.10">
    <property type="entry name" value="Creatinase/methionine aminopeptidase superfamily"/>
    <property type="match status" value="1"/>
</dbReference>
<dbReference type="SUPFAM" id="SSF55920">
    <property type="entry name" value="Creatinase/aminopeptidase"/>
    <property type="match status" value="1"/>
</dbReference>
<dbReference type="PRINTS" id="PR00599">
    <property type="entry name" value="MAPEPTIDASE"/>
</dbReference>
<evidence type="ECO:0000259" key="7">
    <source>
        <dbReference type="Pfam" id="PF00557"/>
    </source>
</evidence>
<evidence type="ECO:0000256" key="4">
    <source>
        <dbReference type="ARBA" id="ARBA00022801"/>
    </source>
</evidence>
<dbReference type="EMBL" id="JAKMXF010000221">
    <property type="protein sequence ID" value="KAI6654774.1"/>
    <property type="molecule type" value="Genomic_DNA"/>
</dbReference>
<dbReference type="CDD" id="cd01086">
    <property type="entry name" value="MetAP1"/>
    <property type="match status" value="1"/>
</dbReference>
<proteinExistence type="inferred from homology"/>
<dbReference type="GO" id="GO:0046872">
    <property type="term" value="F:metal ion binding"/>
    <property type="evidence" value="ECO:0007669"/>
    <property type="project" value="UniProtKB-UniRule"/>
</dbReference>
<keyword evidence="9" id="KW-1185">Reference proteome</keyword>
<organism evidence="8 9">
    <name type="scientific">Oopsacas minuta</name>
    <dbReference type="NCBI Taxonomy" id="111878"/>
    <lineage>
        <taxon>Eukaryota</taxon>
        <taxon>Metazoa</taxon>
        <taxon>Porifera</taxon>
        <taxon>Hexactinellida</taxon>
        <taxon>Hexasterophora</taxon>
        <taxon>Lyssacinosida</taxon>
        <taxon>Leucopsacidae</taxon>
        <taxon>Oopsacas</taxon>
    </lineage>
</organism>
<keyword evidence="1 5" id="KW-0031">Aminopeptidase</keyword>
<dbReference type="PANTHER" id="PTHR43330:SF8">
    <property type="entry name" value="METHIONINE AMINOPEPTIDASE 1D, MITOCHONDRIAL"/>
    <property type="match status" value="1"/>
</dbReference>
<keyword evidence="2 5" id="KW-0645">Protease</keyword>
<dbReference type="Proteomes" id="UP001165289">
    <property type="component" value="Unassembled WGS sequence"/>
</dbReference>
<feature type="binding site" evidence="5">
    <location>
        <position position="154"/>
    </location>
    <ligand>
        <name>a divalent metal cation</name>
        <dbReference type="ChEBI" id="CHEBI:60240"/>
        <label>1</label>
    </ligand>
</feature>
<dbReference type="Pfam" id="PF00557">
    <property type="entry name" value="Peptidase_M24"/>
    <property type="match status" value="1"/>
</dbReference>
<dbReference type="AlphaFoldDB" id="A0AAV7K248"/>
<evidence type="ECO:0000256" key="1">
    <source>
        <dbReference type="ARBA" id="ARBA00022438"/>
    </source>
</evidence>
<dbReference type="NCBIfam" id="TIGR00500">
    <property type="entry name" value="met_pdase_I"/>
    <property type="match status" value="1"/>
</dbReference>
<feature type="binding site" evidence="5">
    <location>
        <position position="280"/>
    </location>
    <ligand>
        <name>a divalent metal cation</name>
        <dbReference type="ChEBI" id="CHEBI:60240"/>
        <label>1</label>
    </ligand>
</feature>
<comment type="function">
    <text evidence="6">Cotranslationally removes the N-terminal methionine from nascent proteins. The N-terminal methionine is often cleaved when the second residue in the primary sequence is small and uncharged (Met-Ala-, Cys, Gly, Pro, Ser, Thr, or Val).</text>
</comment>
<sequence>MLIAVQTRICKQASQSVRALTVWGRHIPEHIETPYYAKSGVLKTKPPGIHLISRIEEINKLKEACKIAKNVLDFVETQLKIGISTGDIDDLVFNKIIEANAYPVPLNFHRFPKSVCTSVNEVLLHGIPCRSKVLNNGDIVNVDITVYHCGYYGDVSDTFMIGEGDEESKRLVLTVRRAVNAAISICKPGAKMNKIGSTIESIVTSEGFRICKHYCGHGLGRELHLWPNVMHHVNWDESEMEVGMCFTIEPAVMSGKEGITLLSDEWSVVSIDGKKSAQYERAVLITENGCQVLT</sequence>
<keyword evidence="3 5" id="KW-0479">Metal-binding</keyword>
<feature type="binding site" evidence="5">
    <location>
        <position position="224"/>
    </location>
    <ligand>
        <name>substrate</name>
    </ligand>
</feature>
<dbReference type="EC" id="3.4.11.18" evidence="6"/>
<name>A0AAV7K248_9METZ</name>
<comment type="cofactor">
    <cofactor evidence="5">
        <name>Co(2+)</name>
        <dbReference type="ChEBI" id="CHEBI:48828"/>
    </cofactor>
    <cofactor evidence="5">
        <name>Zn(2+)</name>
        <dbReference type="ChEBI" id="CHEBI:29105"/>
    </cofactor>
    <cofactor evidence="5">
        <name>Mn(2+)</name>
        <dbReference type="ChEBI" id="CHEBI:29035"/>
    </cofactor>
    <cofactor evidence="5">
        <name>Fe(2+)</name>
        <dbReference type="ChEBI" id="CHEBI:29033"/>
    </cofactor>
    <text evidence="5">Binds 2 divalent metal cations per subunit. Has a high-affinity and a low affinity metal-binding site. The true nature of the physiological cofactor is under debate. The enzyme is active with cobalt, zinc, manganese or divalent iron ions. Most likely, methionine aminopeptidases function as mononuclear Fe(2+)-metalloproteases under physiological conditions, and the catalytically relevant metal-binding site has been assigned to the histidine-containing high-affinity site.</text>
</comment>
<dbReference type="HAMAP" id="MF_01974">
    <property type="entry name" value="MetAP_1"/>
    <property type="match status" value="1"/>
</dbReference>
<evidence type="ECO:0000313" key="9">
    <source>
        <dbReference type="Proteomes" id="UP001165289"/>
    </source>
</evidence>
<feature type="domain" description="Peptidase M24" evidence="7">
    <location>
        <begin position="60"/>
        <end position="287"/>
    </location>
</feature>
<comment type="similarity">
    <text evidence="5">Belongs to the peptidase M24A family. Methionine aminopeptidase type 1 subfamily.</text>
</comment>
<feature type="binding site" evidence="5">
    <location>
        <position position="280"/>
    </location>
    <ligand>
        <name>a divalent metal cation</name>
        <dbReference type="ChEBI" id="CHEBI:60240"/>
        <label>2</label>
        <note>catalytic</note>
    </ligand>
</feature>
<dbReference type="InterPro" id="IPR000994">
    <property type="entry name" value="Pept_M24"/>
</dbReference>
<evidence type="ECO:0000313" key="8">
    <source>
        <dbReference type="EMBL" id="KAI6654774.1"/>
    </source>
</evidence>
<dbReference type="GO" id="GO:0004239">
    <property type="term" value="F:initiator methionyl aminopeptidase activity"/>
    <property type="evidence" value="ECO:0007669"/>
    <property type="project" value="UniProtKB-UniRule"/>
</dbReference>
<feature type="binding site" evidence="5">
    <location>
        <position position="125"/>
    </location>
    <ligand>
        <name>substrate</name>
    </ligand>
</feature>
<reference evidence="8 9" key="1">
    <citation type="journal article" date="2023" name="BMC Biol.">
        <title>The compact genome of the sponge Oopsacas minuta (Hexactinellida) is lacking key metazoan core genes.</title>
        <authorList>
            <person name="Santini S."/>
            <person name="Schenkelaars Q."/>
            <person name="Jourda C."/>
            <person name="Duchesne M."/>
            <person name="Belahbib H."/>
            <person name="Rocher C."/>
            <person name="Selva M."/>
            <person name="Riesgo A."/>
            <person name="Vervoort M."/>
            <person name="Leys S.P."/>
            <person name="Kodjabachian L."/>
            <person name="Le Bivic A."/>
            <person name="Borchiellini C."/>
            <person name="Claverie J.M."/>
            <person name="Renard E."/>
        </authorList>
    </citation>
    <scope>NUCLEOTIDE SEQUENCE [LARGE SCALE GENOMIC DNA]</scope>
    <source>
        <strain evidence="8">SPO-2</strain>
    </source>
</reference>
<evidence type="ECO:0000256" key="3">
    <source>
        <dbReference type="ARBA" id="ARBA00022723"/>
    </source>
</evidence>
<keyword evidence="4 5" id="KW-0378">Hydrolase</keyword>
<feature type="binding site" evidence="5">
    <location>
        <position position="249"/>
    </location>
    <ligand>
        <name>a divalent metal cation</name>
        <dbReference type="ChEBI" id="CHEBI:60240"/>
        <label>2</label>
        <note>catalytic</note>
    </ligand>
</feature>
<dbReference type="InterPro" id="IPR036005">
    <property type="entry name" value="Creatinase/aminopeptidase-like"/>
</dbReference>
<dbReference type="GO" id="GO:0006508">
    <property type="term" value="P:proteolysis"/>
    <property type="evidence" value="ECO:0007669"/>
    <property type="project" value="UniProtKB-KW"/>
</dbReference>
<evidence type="ECO:0000256" key="6">
    <source>
        <dbReference type="RuleBase" id="RU003653"/>
    </source>
</evidence>
<feature type="binding site" evidence="5">
    <location>
        <position position="154"/>
    </location>
    <ligand>
        <name>a divalent metal cation</name>
        <dbReference type="ChEBI" id="CHEBI:60240"/>
        <label>2</label>
        <note>catalytic</note>
    </ligand>
</feature>
<comment type="catalytic activity">
    <reaction evidence="5 6">
        <text>Release of N-terminal amino acids, preferentially methionine, from peptides and arylamides.</text>
        <dbReference type="EC" id="3.4.11.18"/>
    </reaction>
</comment>
<dbReference type="GO" id="GO:0070006">
    <property type="term" value="F:metalloaminopeptidase activity"/>
    <property type="evidence" value="ECO:0007669"/>
    <property type="project" value="UniProtKB-UniRule"/>
</dbReference>
<accession>A0AAV7K248</accession>
<evidence type="ECO:0000256" key="5">
    <source>
        <dbReference type="HAMAP-Rule" id="MF_03174"/>
    </source>
</evidence>
<gene>
    <name evidence="8" type="ORF">LOD99_2653</name>
</gene>
<comment type="caution">
    <text evidence="8">The sequence shown here is derived from an EMBL/GenBank/DDBJ whole genome shotgun (WGS) entry which is preliminary data.</text>
</comment>
<protein>
    <recommendedName>
        <fullName evidence="6">Methionine aminopeptidase</fullName>
        <ecNumber evidence="6">3.4.11.18</ecNumber>
    </recommendedName>
</protein>
<dbReference type="InterPro" id="IPR002467">
    <property type="entry name" value="Pept_M24A_MAP1"/>
</dbReference>
<dbReference type="PANTHER" id="PTHR43330">
    <property type="entry name" value="METHIONINE AMINOPEPTIDASE"/>
    <property type="match status" value="1"/>
</dbReference>
<evidence type="ECO:0000256" key="2">
    <source>
        <dbReference type="ARBA" id="ARBA00022670"/>
    </source>
</evidence>
<dbReference type="PROSITE" id="PS00680">
    <property type="entry name" value="MAP_1"/>
    <property type="match status" value="1"/>
</dbReference>
<feature type="binding site" evidence="5">
    <location>
        <position position="143"/>
    </location>
    <ligand>
        <name>a divalent metal cation</name>
        <dbReference type="ChEBI" id="CHEBI:60240"/>
        <label>1</label>
    </ligand>
</feature>
<feature type="binding site" evidence="5">
    <location>
        <position position="217"/>
    </location>
    <ligand>
        <name>a divalent metal cation</name>
        <dbReference type="ChEBI" id="CHEBI:60240"/>
        <label>2</label>
        <note>catalytic</note>
    </ligand>
</feature>
<dbReference type="InterPro" id="IPR001714">
    <property type="entry name" value="Pept_M24_MAP"/>
</dbReference>